<keyword evidence="2" id="KW-1185">Reference proteome</keyword>
<dbReference type="EMBL" id="JACXVP010000011">
    <property type="protein sequence ID" value="KAG5575965.1"/>
    <property type="molecule type" value="Genomic_DNA"/>
</dbReference>
<accession>A0A9J5WKQ2</accession>
<evidence type="ECO:0000313" key="1">
    <source>
        <dbReference type="EMBL" id="KAG5575965.1"/>
    </source>
</evidence>
<dbReference type="AlphaFoldDB" id="A0A9J5WKQ2"/>
<reference evidence="1 2" key="1">
    <citation type="submission" date="2020-09" db="EMBL/GenBank/DDBJ databases">
        <title>De no assembly of potato wild relative species, Solanum commersonii.</title>
        <authorList>
            <person name="Cho K."/>
        </authorList>
    </citation>
    <scope>NUCLEOTIDE SEQUENCE [LARGE SCALE GENOMIC DNA]</scope>
    <source>
        <strain evidence="1">LZ3.2</strain>
        <tissue evidence="1">Leaf</tissue>
    </source>
</reference>
<name>A0A9J5WKQ2_SOLCO</name>
<organism evidence="1 2">
    <name type="scientific">Solanum commersonii</name>
    <name type="common">Commerson's wild potato</name>
    <name type="synonym">Commerson's nightshade</name>
    <dbReference type="NCBI Taxonomy" id="4109"/>
    <lineage>
        <taxon>Eukaryota</taxon>
        <taxon>Viridiplantae</taxon>
        <taxon>Streptophyta</taxon>
        <taxon>Embryophyta</taxon>
        <taxon>Tracheophyta</taxon>
        <taxon>Spermatophyta</taxon>
        <taxon>Magnoliopsida</taxon>
        <taxon>eudicotyledons</taxon>
        <taxon>Gunneridae</taxon>
        <taxon>Pentapetalae</taxon>
        <taxon>asterids</taxon>
        <taxon>lamiids</taxon>
        <taxon>Solanales</taxon>
        <taxon>Solanaceae</taxon>
        <taxon>Solanoideae</taxon>
        <taxon>Solaneae</taxon>
        <taxon>Solanum</taxon>
    </lineage>
</organism>
<gene>
    <name evidence="1" type="ORF">H5410_056099</name>
</gene>
<evidence type="ECO:0000313" key="2">
    <source>
        <dbReference type="Proteomes" id="UP000824120"/>
    </source>
</evidence>
<dbReference type="Proteomes" id="UP000824120">
    <property type="component" value="Chromosome 11"/>
</dbReference>
<protein>
    <submittedName>
        <fullName evidence="1">Uncharacterized protein</fullName>
    </submittedName>
</protein>
<comment type="caution">
    <text evidence="1">The sequence shown here is derived from an EMBL/GenBank/DDBJ whole genome shotgun (WGS) entry which is preliminary data.</text>
</comment>
<proteinExistence type="predicted"/>
<sequence>MDFCYNLINGVSWSRKGNNTFSILVFLVKKNSRYLFAKNFHGRQIFGNTGFEKFFCRNFLRTSVATLLMASIGPGGQTGAFSSSNKPQSRKNKSLLIFMCYSPWIFGDKRF</sequence>